<evidence type="ECO:0000313" key="1">
    <source>
        <dbReference type="EMBL" id="KAH9378670.1"/>
    </source>
</evidence>
<protein>
    <submittedName>
        <fullName evidence="1">Uncharacterized protein</fullName>
    </submittedName>
</protein>
<name>A0A9J6GJL0_HAELO</name>
<keyword evidence="2" id="KW-1185">Reference proteome</keyword>
<organism evidence="1 2">
    <name type="scientific">Haemaphysalis longicornis</name>
    <name type="common">Bush tick</name>
    <dbReference type="NCBI Taxonomy" id="44386"/>
    <lineage>
        <taxon>Eukaryota</taxon>
        <taxon>Metazoa</taxon>
        <taxon>Ecdysozoa</taxon>
        <taxon>Arthropoda</taxon>
        <taxon>Chelicerata</taxon>
        <taxon>Arachnida</taxon>
        <taxon>Acari</taxon>
        <taxon>Parasitiformes</taxon>
        <taxon>Ixodida</taxon>
        <taxon>Ixodoidea</taxon>
        <taxon>Ixodidae</taxon>
        <taxon>Haemaphysalinae</taxon>
        <taxon>Haemaphysalis</taxon>
    </lineage>
</organism>
<gene>
    <name evidence="1" type="ORF">HPB48_008494</name>
</gene>
<comment type="caution">
    <text evidence="1">The sequence shown here is derived from an EMBL/GenBank/DDBJ whole genome shotgun (WGS) entry which is preliminary data.</text>
</comment>
<dbReference type="AlphaFoldDB" id="A0A9J6GJL0"/>
<dbReference type="Gene3D" id="1.10.10.1070">
    <property type="entry name" value="Zinc finger, BED domain-containing"/>
    <property type="match status" value="1"/>
</dbReference>
<sequence>MRTFHVVCDDGFVKVADEPIAIGGKYWSVSAKNVIPHPTMVSCRISKVSNEFREALMPEIQSAMKDGRCSMALDVWTDDYKKVAYITATVHYVSAKWELTSLLFFSSDFPRSKKPEKTSLRKLCEGVRTWGLMKACGAMSYS</sequence>
<reference evidence="1 2" key="1">
    <citation type="journal article" date="2020" name="Cell">
        <title>Large-Scale Comparative Analyses of Tick Genomes Elucidate Their Genetic Diversity and Vector Capacities.</title>
        <authorList>
            <consortium name="Tick Genome and Microbiome Consortium (TIGMIC)"/>
            <person name="Jia N."/>
            <person name="Wang J."/>
            <person name="Shi W."/>
            <person name="Du L."/>
            <person name="Sun Y."/>
            <person name="Zhan W."/>
            <person name="Jiang J.F."/>
            <person name="Wang Q."/>
            <person name="Zhang B."/>
            <person name="Ji P."/>
            <person name="Bell-Sakyi L."/>
            <person name="Cui X.M."/>
            <person name="Yuan T.T."/>
            <person name="Jiang B.G."/>
            <person name="Yang W.F."/>
            <person name="Lam T.T."/>
            <person name="Chang Q.C."/>
            <person name="Ding S.J."/>
            <person name="Wang X.J."/>
            <person name="Zhu J.G."/>
            <person name="Ruan X.D."/>
            <person name="Zhao L."/>
            <person name="Wei J.T."/>
            <person name="Ye R.Z."/>
            <person name="Que T.C."/>
            <person name="Du C.H."/>
            <person name="Zhou Y.H."/>
            <person name="Cheng J.X."/>
            <person name="Dai P.F."/>
            <person name="Guo W.B."/>
            <person name="Han X.H."/>
            <person name="Huang E.J."/>
            <person name="Li L.F."/>
            <person name="Wei W."/>
            <person name="Gao Y.C."/>
            <person name="Liu J.Z."/>
            <person name="Shao H.Z."/>
            <person name="Wang X."/>
            <person name="Wang C.C."/>
            <person name="Yang T.C."/>
            <person name="Huo Q.B."/>
            <person name="Li W."/>
            <person name="Chen H.Y."/>
            <person name="Chen S.E."/>
            <person name="Zhou L.G."/>
            <person name="Ni X.B."/>
            <person name="Tian J.H."/>
            <person name="Sheng Y."/>
            <person name="Liu T."/>
            <person name="Pan Y.S."/>
            <person name="Xia L.Y."/>
            <person name="Li J."/>
            <person name="Zhao F."/>
            <person name="Cao W.C."/>
        </authorList>
    </citation>
    <scope>NUCLEOTIDE SEQUENCE [LARGE SCALE GENOMIC DNA]</scope>
    <source>
        <strain evidence="1">HaeL-2018</strain>
    </source>
</reference>
<dbReference type="VEuPathDB" id="VectorBase:HLOH_043571"/>
<dbReference type="OMA" id="RCAITHM"/>
<dbReference type="EMBL" id="JABSTR010000009">
    <property type="protein sequence ID" value="KAH9378670.1"/>
    <property type="molecule type" value="Genomic_DNA"/>
</dbReference>
<proteinExistence type="predicted"/>
<dbReference type="OrthoDB" id="1607513at2759"/>
<dbReference type="Proteomes" id="UP000821853">
    <property type="component" value="Unassembled WGS sequence"/>
</dbReference>
<evidence type="ECO:0000313" key="2">
    <source>
        <dbReference type="Proteomes" id="UP000821853"/>
    </source>
</evidence>
<accession>A0A9J6GJL0</accession>